<evidence type="ECO:0000256" key="7">
    <source>
        <dbReference type="ARBA" id="ARBA00022525"/>
    </source>
</evidence>
<evidence type="ECO:0000256" key="3">
    <source>
        <dbReference type="ARBA" id="ARBA00009586"/>
    </source>
</evidence>
<dbReference type="AlphaFoldDB" id="A0A0N9MZ22"/>
<name>A0A0N9MZ22_PECCA</name>
<keyword evidence="12" id="KW-0614">Plasmid</keyword>
<keyword evidence="5" id="KW-1003">Cell membrane</keyword>
<proteinExistence type="inferred from homology"/>
<keyword evidence="6" id="KW-0997">Cell inner membrane</keyword>
<organism evidence="12">
    <name type="scientific">Pectobacterium carotovorum</name>
    <name type="common">Erwinia carotovora</name>
    <dbReference type="NCBI Taxonomy" id="554"/>
    <lineage>
        <taxon>Bacteria</taxon>
        <taxon>Pseudomonadati</taxon>
        <taxon>Pseudomonadota</taxon>
        <taxon>Gammaproteobacteria</taxon>
        <taxon>Enterobacterales</taxon>
        <taxon>Pectobacteriaceae</taxon>
        <taxon>Pectobacterium</taxon>
    </lineage>
</organism>
<evidence type="ECO:0000256" key="4">
    <source>
        <dbReference type="ARBA" id="ARBA00018586"/>
    </source>
</evidence>
<evidence type="ECO:0000256" key="10">
    <source>
        <dbReference type="ARBA" id="ARBA00026027"/>
    </source>
</evidence>
<comment type="subcellular location">
    <subcellularLocation>
        <location evidence="1">Cell inner membrane</location>
        <topology evidence="1">Multi-pass membrane protein</topology>
    </subcellularLocation>
    <subcellularLocation>
        <location evidence="2">Secreted</location>
    </subcellularLocation>
</comment>
<reference evidence="12" key="2">
    <citation type="submission" date="2015-07" db="EMBL/GenBank/DDBJ databases">
        <authorList>
            <person name="Welte C."/>
            <person name="de Graaf R."/>
            <person name="van den Bosch T.J.M."/>
            <person name="Op den Camp H."/>
            <person name="van Dam N."/>
            <person name="Jetten M."/>
        </authorList>
    </citation>
    <scope>NUCLEOTIDE SEQUENCE</scope>
    <source>
        <plasmid evidence="12">Drgb3</plasmid>
    </source>
</reference>
<evidence type="ECO:0000313" key="12">
    <source>
        <dbReference type="EMBL" id="ALG88574.1"/>
    </source>
</evidence>
<evidence type="ECO:0000256" key="6">
    <source>
        <dbReference type="ARBA" id="ARBA00022519"/>
    </source>
</evidence>
<keyword evidence="11" id="KW-0812">Transmembrane</keyword>
<evidence type="ECO:0000256" key="9">
    <source>
        <dbReference type="ARBA" id="ARBA00023136"/>
    </source>
</evidence>
<dbReference type="GO" id="GO:0005886">
    <property type="term" value="C:plasma membrane"/>
    <property type="evidence" value="ECO:0007669"/>
    <property type="project" value="UniProtKB-SubCell"/>
</dbReference>
<accession>A0A0N9MZ22</accession>
<evidence type="ECO:0000256" key="1">
    <source>
        <dbReference type="ARBA" id="ARBA00004429"/>
    </source>
</evidence>
<keyword evidence="11" id="KW-1133">Transmembrane helix</keyword>
<evidence type="ECO:0000256" key="8">
    <source>
        <dbReference type="ARBA" id="ARBA00022971"/>
    </source>
</evidence>
<dbReference type="InterPro" id="IPR008873">
    <property type="entry name" value="TraA"/>
</dbReference>
<dbReference type="NCBIfam" id="TIGR02758">
    <property type="entry name" value="TraA_TIGR"/>
    <property type="match status" value="1"/>
</dbReference>
<keyword evidence="9 11" id="KW-0472">Membrane</keyword>
<keyword evidence="7" id="KW-0964">Secreted</keyword>
<feature type="transmembrane region" description="Helical" evidence="11">
    <location>
        <begin position="90"/>
        <end position="109"/>
    </location>
</feature>
<geneLocation type="plasmid" evidence="12">
    <name>Drgb3</name>
</geneLocation>
<dbReference type="EMBL" id="KT351734">
    <property type="protein sequence ID" value="ALG88574.1"/>
    <property type="molecule type" value="Genomic_DNA"/>
</dbReference>
<dbReference type="GO" id="GO:0005576">
    <property type="term" value="C:extracellular region"/>
    <property type="evidence" value="ECO:0007669"/>
    <property type="project" value="UniProtKB-SubCell"/>
</dbReference>
<comment type="similarity">
    <text evidence="3">Belongs to the TraA family.</text>
</comment>
<protein>
    <recommendedName>
        <fullName evidence="4">Pilin</fullName>
    </recommendedName>
</protein>
<reference evidence="12" key="1">
    <citation type="journal article" date="2015" name="Environ. Microbiol.">
        <title>Plasmids from the gut microbiome of cabbage root fly larvae encode SaxA that catalyses the conversion of the plant toxin 2-phenylethyl isothiocyanate.</title>
        <authorList>
            <person name="Welte C.U."/>
            <person name="de Graaf R.M."/>
            <person name="van den Bosch T.J."/>
            <person name="Op den Camp H.J."/>
            <person name="van Dam N.M."/>
            <person name="Jetten M.S."/>
        </authorList>
    </citation>
    <scope>NUCLEOTIDE SEQUENCE</scope>
    <source>
        <plasmid evidence="12">Drgb3</plasmid>
    </source>
</reference>
<feature type="transmembrane region" description="Helical" evidence="11">
    <location>
        <begin position="66"/>
        <end position="85"/>
    </location>
</feature>
<evidence type="ECO:0000256" key="11">
    <source>
        <dbReference type="SAM" id="Phobius"/>
    </source>
</evidence>
<evidence type="ECO:0000256" key="5">
    <source>
        <dbReference type="ARBA" id="ARBA00022475"/>
    </source>
</evidence>
<keyword evidence="8" id="KW-0184">Conjugation</keyword>
<sequence length="139" mass="14759">MEKSSMTDGAALSENKAWKFFKQTYERAKLAVLAPAMLVMGTQSSQATDLLASGRADVVATFGADSLVAMAIILAEIIVGVGMYIKTKNLLILLGLAVVIVFTSVASPTSRNDAAGRRPQQIPFPENFVRAAPYIGPTP</sequence>
<dbReference type="Pfam" id="PF05513">
    <property type="entry name" value="TraA"/>
    <property type="match status" value="1"/>
</dbReference>
<comment type="subunit">
    <text evidence="10">Monomer. Interacts with itself to form filaments; also interacts with TraQ.</text>
</comment>
<evidence type="ECO:0000256" key="2">
    <source>
        <dbReference type="ARBA" id="ARBA00004613"/>
    </source>
</evidence>